<accession>A0A4R5AQF5</accession>
<dbReference type="EMBL" id="SMKY01000194">
    <property type="protein sequence ID" value="TDD73284.1"/>
    <property type="molecule type" value="Genomic_DNA"/>
</dbReference>
<dbReference type="Proteomes" id="UP000295578">
    <property type="component" value="Unassembled WGS sequence"/>
</dbReference>
<protein>
    <recommendedName>
        <fullName evidence="3">STAS domain-containing protein</fullName>
    </recommendedName>
</protein>
<keyword evidence="2" id="KW-1185">Reference proteome</keyword>
<evidence type="ECO:0000313" key="2">
    <source>
        <dbReference type="Proteomes" id="UP000295578"/>
    </source>
</evidence>
<gene>
    <name evidence="1" type="ORF">E1293_31795</name>
</gene>
<organism evidence="1 2">
    <name type="scientific">Actinomadura darangshiensis</name>
    <dbReference type="NCBI Taxonomy" id="705336"/>
    <lineage>
        <taxon>Bacteria</taxon>
        <taxon>Bacillati</taxon>
        <taxon>Actinomycetota</taxon>
        <taxon>Actinomycetes</taxon>
        <taxon>Streptosporangiales</taxon>
        <taxon>Thermomonosporaceae</taxon>
        <taxon>Actinomadura</taxon>
    </lineage>
</organism>
<evidence type="ECO:0008006" key="3">
    <source>
        <dbReference type="Google" id="ProtNLM"/>
    </source>
</evidence>
<reference evidence="1 2" key="1">
    <citation type="submission" date="2019-03" db="EMBL/GenBank/DDBJ databases">
        <title>Draft genome sequences of novel Actinobacteria.</title>
        <authorList>
            <person name="Sahin N."/>
            <person name="Ay H."/>
            <person name="Saygin H."/>
        </authorList>
    </citation>
    <scope>NUCLEOTIDE SEQUENCE [LARGE SCALE GENOMIC DNA]</scope>
    <source>
        <strain evidence="1 2">DSM 45941</strain>
    </source>
</reference>
<comment type="caution">
    <text evidence="1">The sequence shown here is derived from an EMBL/GenBank/DDBJ whole genome shotgun (WGS) entry which is preliminary data.</text>
</comment>
<name>A0A4R5AQF5_9ACTN</name>
<evidence type="ECO:0000313" key="1">
    <source>
        <dbReference type="EMBL" id="TDD73284.1"/>
    </source>
</evidence>
<sequence length="355" mass="38972">MFSAPSGVIVEQITAEFGMRPRLDADVLNLPARGVLGELEHTWLNCGPQWLQHDRYVLDMSGCTSFDAAGLIYILSRLTQRRRQGLQTLLRLPDSSRALDLLTRWRFQQAATDLLDIPFDQLALPNGSTIGRPQPARSWTSLATLPTQLFPIETFYLDSSEFGHTLTAHQVERWRSGHISAVLRKQLSSAALQIGTHIIHEAYSLASRSTAGIMQTAAEYGTPTAVGRRSLVIVFWDDGDSVLDRVSVPGGGTASEIVPPIERGGPLKIAERTEPLDERVSTLVATVSGSSDPSVYSGLRTLGNTVRDIFRGEVSFRTQNQVITLGVRKNQVQTYPEQSLDICGNILIIAIPLTV</sequence>
<dbReference type="AlphaFoldDB" id="A0A4R5AQF5"/>
<dbReference type="RefSeq" id="WP_132201185.1">
    <property type="nucleotide sequence ID" value="NZ_SMKY01000194.1"/>
</dbReference>
<proteinExistence type="predicted"/>